<evidence type="ECO:0000256" key="4">
    <source>
        <dbReference type="ARBA" id="ARBA00023235"/>
    </source>
</evidence>
<dbReference type="Gene3D" id="3.10.50.40">
    <property type="match status" value="1"/>
</dbReference>
<name>A0ABD3N921_9STRA</name>
<dbReference type="Proteomes" id="UP001530293">
    <property type="component" value="Unassembled WGS sequence"/>
</dbReference>
<evidence type="ECO:0000256" key="2">
    <source>
        <dbReference type="ARBA" id="ARBA00013194"/>
    </source>
</evidence>
<dbReference type="PROSITE" id="PS50059">
    <property type="entry name" value="FKBP_PPIASE"/>
    <property type="match status" value="1"/>
</dbReference>
<feature type="domain" description="PPIase FKBP-type" evidence="7">
    <location>
        <begin position="76"/>
        <end position="170"/>
    </location>
</feature>
<keyword evidence="4 5" id="KW-0413">Isomerase</keyword>
<evidence type="ECO:0000256" key="6">
    <source>
        <dbReference type="SAM" id="SignalP"/>
    </source>
</evidence>
<keyword evidence="6" id="KW-0732">Signal</keyword>
<sequence length="183" mass="20660">MTKKGTIYLLLISTLLNDSINAAFNFRREPKKKKRAREGYKRTKDGWIRLDLAPDSMLRVGVTYRPRDCPAKSKSGDYLSVHYNGTLFSDGKDFDSSILREEPFVFQIGRQQMIEGWEKGLLDMCVGEKRKLVVPSDMAYGNVGGYGSEAINRINPGATLVYKVELLDILDEEAAAPYLVWGL</sequence>
<keyword evidence="3 5" id="KW-0697">Rotamase</keyword>
<proteinExistence type="predicted"/>
<dbReference type="GO" id="GO:0003755">
    <property type="term" value="F:peptidyl-prolyl cis-trans isomerase activity"/>
    <property type="evidence" value="ECO:0007669"/>
    <property type="project" value="UniProtKB-KW"/>
</dbReference>
<evidence type="ECO:0000313" key="8">
    <source>
        <dbReference type="EMBL" id="KAL3771521.1"/>
    </source>
</evidence>
<dbReference type="PANTHER" id="PTHR45779:SF7">
    <property type="entry name" value="PEPTIDYLPROLYL ISOMERASE"/>
    <property type="match status" value="1"/>
</dbReference>
<dbReference type="InterPro" id="IPR046357">
    <property type="entry name" value="PPIase_dom_sf"/>
</dbReference>
<gene>
    <name evidence="8" type="ORF">ACHAWU_003696</name>
</gene>
<evidence type="ECO:0000256" key="5">
    <source>
        <dbReference type="PROSITE-ProRule" id="PRU00277"/>
    </source>
</evidence>
<dbReference type="AlphaFoldDB" id="A0ABD3N921"/>
<dbReference type="Pfam" id="PF00254">
    <property type="entry name" value="FKBP_C"/>
    <property type="match status" value="1"/>
</dbReference>
<organism evidence="8 9">
    <name type="scientific">Discostella pseudostelligera</name>
    <dbReference type="NCBI Taxonomy" id="259834"/>
    <lineage>
        <taxon>Eukaryota</taxon>
        <taxon>Sar</taxon>
        <taxon>Stramenopiles</taxon>
        <taxon>Ochrophyta</taxon>
        <taxon>Bacillariophyta</taxon>
        <taxon>Coscinodiscophyceae</taxon>
        <taxon>Thalassiosirophycidae</taxon>
        <taxon>Stephanodiscales</taxon>
        <taxon>Stephanodiscaceae</taxon>
        <taxon>Discostella</taxon>
    </lineage>
</organism>
<evidence type="ECO:0000313" key="9">
    <source>
        <dbReference type="Proteomes" id="UP001530293"/>
    </source>
</evidence>
<feature type="chain" id="PRO_5044798303" description="peptidylprolyl isomerase" evidence="6">
    <location>
        <begin position="23"/>
        <end position="183"/>
    </location>
</feature>
<protein>
    <recommendedName>
        <fullName evidence="2 5">peptidylprolyl isomerase</fullName>
        <ecNumber evidence="2 5">5.2.1.8</ecNumber>
    </recommendedName>
</protein>
<feature type="signal peptide" evidence="6">
    <location>
        <begin position="1"/>
        <end position="22"/>
    </location>
</feature>
<evidence type="ECO:0000259" key="7">
    <source>
        <dbReference type="PROSITE" id="PS50059"/>
    </source>
</evidence>
<dbReference type="EC" id="5.2.1.8" evidence="2 5"/>
<dbReference type="PANTHER" id="PTHR45779">
    <property type="entry name" value="PEPTIDYLPROLYL ISOMERASE"/>
    <property type="match status" value="1"/>
</dbReference>
<evidence type="ECO:0000256" key="1">
    <source>
        <dbReference type="ARBA" id="ARBA00000971"/>
    </source>
</evidence>
<reference evidence="8 9" key="1">
    <citation type="submission" date="2024-10" db="EMBL/GenBank/DDBJ databases">
        <title>Updated reference genomes for cyclostephanoid diatoms.</title>
        <authorList>
            <person name="Roberts W.R."/>
            <person name="Alverson A.J."/>
        </authorList>
    </citation>
    <scope>NUCLEOTIDE SEQUENCE [LARGE SCALE GENOMIC DNA]</scope>
    <source>
        <strain evidence="8 9">AJA232-27</strain>
    </source>
</reference>
<dbReference type="SUPFAM" id="SSF54534">
    <property type="entry name" value="FKBP-like"/>
    <property type="match status" value="1"/>
</dbReference>
<accession>A0ABD3N921</accession>
<comment type="catalytic activity">
    <reaction evidence="1 5">
        <text>[protein]-peptidylproline (omega=180) = [protein]-peptidylproline (omega=0)</text>
        <dbReference type="Rhea" id="RHEA:16237"/>
        <dbReference type="Rhea" id="RHEA-COMP:10747"/>
        <dbReference type="Rhea" id="RHEA-COMP:10748"/>
        <dbReference type="ChEBI" id="CHEBI:83833"/>
        <dbReference type="ChEBI" id="CHEBI:83834"/>
        <dbReference type="EC" id="5.2.1.8"/>
    </reaction>
</comment>
<dbReference type="EMBL" id="JALLBG020000023">
    <property type="protein sequence ID" value="KAL3771521.1"/>
    <property type="molecule type" value="Genomic_DNA"/>
</dbReference>
<dbReference type="InterPro" id="IPR001179">
    <property type="entry name" value="PPIase_FKBP_dom"/>
</dbReference>
<keyword evidence="9" id="KW-1185">Reference proteome</keyword>
<dbReference type="FunFam" id="3.10.50.40:FF:000006">
    <property type="entry name" value="Peptidyl-prolyl cis-trans isomerase"/>
    <property type="match status" value="1"/>
</dbReference>
<dbReference type="InterPro" id="IPR044609">
    <property type="entry name" value="FKBP2/11"/>
</dbReference>
<evidence type="ECO:0000256" key="3">
    <source>
        <dbReference type="ARBA" id="ARBA00023110"/>
    </source>
</evidence>
<comment type="caution">
    <text evidence="8">The sequence shown here is derived from an EMBL/GenBank/DDBJ whole genome shotgun (WGS) entry which is preliminary data.</text>
</comment>